<dbReference type="AlphaFoldDB" id="A0A6L3UZG4"/>
<name>A0A6L3UZG4_9BACI</name>
<proteinExistence type="predicted"/>
<gene>
    <name evidence="1" type="ORF">F7731_24530</name>
</gene>
<dbReference type="OrthoDB" id="2736797at2"/>
<evidence type="ECO:0000313" key="1">
    <source>
        <dbReference type="EMBL" id="KAB2328688.1"/>
    </source>
</evidence>
<reference evidence="1 2" key="1">
    <citation type="journal article" date="2016" name="Antonie Van Leeuwenhoek">
        <title>Bacillus depressus sp. nov., isolated from soil of a sunflower field.</title>
        <authorList>
            <person name="Wei X."/>
            <person name="Xin D."/>
            <person name="Xin Y."/>
            <person name="Zhang H."/>
            <person name="Wang T."/>
            <person name="Zhang J."/>
        </authorList>
    </citation>
    <scope>NUCLEOTIDE SEQUENCE [LARGE SCALE GENOMIC DNA]</scope>
    <source>
        <strain evidence="1 2">BZ1</strain>
    </source>
</reference>
<dbReference type="Proteomes" id="UP000481030">
    <property type="component" value="Unassembled WGS sequence"/>
</dbReference>
<accession>A0A6L3UZG4</accession>
<protein>
    <submittedName>
        <fullName evidence="1">Uncharacterized protein</fullName>
    </submittedName>
</protein>
<dbReference type="RefSeq" id="WP_151537411.1">
    <property type="nucleotide sequence ID" value="NZ_WBOS01000025.1"/>
</dbReference>
<organism evidence="1 2">
    <name type="scientific">Cytobacillus depressus</name>
    <dbReference type="NCBI Taxonomy" id="1602942"/>
    <lineage>
        <taxon>Bacteria</taxon>
        <taxon>Bacillati</taxon>
        <taxon>Bacillota</taxon>
        <taxon>Bacilli</taxon>
        <taxon>Bacillales</taxon>
        <taxon>Bacillaceae</taxon>
        <taxon>Cytobacillus</taxon>
    </lineage>
</organism>
<evidence type="ECO:0000313" key="2">
    <source>
        <dbReference type="Proteomes" id="UP000481030"/>
    </source>
</evidence>
<keyword evidence="2" id="KW-1185">Reference proteome</keyword>
<dbReference type="EMBL" id="WBOS01000025">
    <property type="protein sequence ID" value="KAB2328688.1"/>
    <property type="molecule type" value="Genomic_DNA"/>
</dbReference>
<sequence>MVTELSISLFIRTDLVDKVINVFKNHNIMFKVPDYGEQSDVSIEVKVILNDKINYETVKGIYSYLENELHIKHIGERFSFLCSDDEYDKAPLFVLDSTGNSNKAFLKDKGTQFKNEIFCDTCGLILQNQVTPLTIDTSTIKDRYMVNVGAYWVVSEKMAELMNN</sequence>
<comment type="caution">
    <text evidence="1">The sequence shown here is derived from an EMBL/GenBank/DDBJ whole genome shotgun (WGS) entry which is preliminary data.</text>
</comment>